<name>A0A9P8YBP8_9PEZI</name>
<dbReference type="EMBL" id="JAGTJQ010000002">
    <property type="protein sequence ID" value="KAH7037771.1"/>
    <property type="molecule type" value="Genomic_DNA"/>
</dbReference>
<dbReference type="GeneID" id="70191295"/>
<evidence type="ECO:0000313" key="2">
    <source>
        <dbReference type="Proteomes" id="UP000756346"/>
    </source>
</evidence>
<evidence type="ECO:0000313" key="1">
    <source>
        <dbReference type="EMBL" id="KAH7037771.1"/>
    </source>
</evidence>
<protein>
    <submittedName>
        <fullName evidence="1">Uncharacterized protein</fullName>
    </submittedName>
</protein>
<proteinExistence type="predicted"/>
<dbReference type="Proteomes" id="UP000756346">
    <property type="component" value="Unassembled WGS sequence"/>
</dbReference>
<reference evidence="1" key="1">
    <citation type="journal article" date="2021" name="Nat. Commun.">
        <title>Genetic determinants of endophytism in the Arabidopsis root mycobiome.</title>
        <authorList>
            <person name="Mesny F."/>
            <person name="Miyauchi S."/>
            <person name="Thiergart T."/>
            <person name="Pickel B."/>
            <person name="Atanasova L."/>
            <person name="Karlsson M."/>
            <person name="Huettel B."/>
            <person name="Barry K.W."/>
            <person name="Haridas S."/>
            <person name="Chen C."/>
            <person name="Bauer D."/>
            <person name="Andreopoulos W."/>
            <person name="Pangilinan J."/>
            <person name="LaButti K."/>
            <person name="Riley R."/>
            <person name="Lipzen A."/>
            <person name="Clum A."/>
            <person name="Drula E."/>
            <person name="Henrissat B."/>
            <person name="Kohler A."/>
            <person name="Grigoriev I.V."/>
            <person name="Martin F.M."/>
            <person name="Hacquard S."/>
        </authorList>
    </citation>
    <scope>NUCLEOTIDE SEQUENCE</scope>
    <source>
        <strain evidence="1">MPI-CAGE-CH-0230</strain>
    </source>
</reference>
<organism evidence="1 2">
    <name type="scientific">Microdochium trichocladiopsis</name>
    <dbReference type="NCBI Taxonomy" id="1682393"/>
    <lineage>
        <taxon>Eukaryota</taxon>
        <taxon>Fungi</taxon>
        <taxon>Dikarya</taxon>
        <taxon>Ascomycota</taxon>
        <taxon>Pezizomycotina</taxon>
        <taxon>Sordariomycetes</taxon>
        <taxon>Xylariomycetidae</taxon>
        <taxon>Xylariales</taxon>
        <taxon>Microdochiaceae</taxon>
        <taxon>Microdochium</taxon>
    </lineage>
</organism>
<dbReference type="RefSeq" id="XP_046016892.1">
    <property type="nucleotide sequence ID" value="XM_046161749.1"/>
</dbReference>
<keyword evidence="2" id="KW-1185">Reference proteome</keyword>
<gene>
    <name evidence="1" type="ORF">B0I36DRAFT_403255</name>
</gene>
<dbReference type="AlphaFoldDB" id="A0A9P8YBP8"/>
<sequence>MAVGTLMQLPCAALGQPAVPPLARVGMGQCASGHSTAPAWEKLRTNALTAGASSPLWEQPKIERADQACPTWTPSMVVPLHHALLGLPGSASQTARSRFSPLKVPPCEVSGSRVSTIATWCCECQGSGQASGQASLHGWRRCERHRGVELVGWLLIVAGLEEP</sequence>
<comment type="caution">
    <text evidence="1">The sequence shown here is derived from an EMBL/GenBank/DDBJ whole genome shotgun (WGS) entry which is preliminary data.</text>
</comment>
<accession>A0A9P8YBP8</accession>